<keyword evidence="8" id="KW-0325">Glycoprotein</keyword>
<name>A0A0D2FV30_9EURO</name>
<reference evidence="12 13" key="1">
    <citation type="submission" date="2015-01" db="EMBL/GenBank/DDBJ databases">
        <title>The Genome Sequence of Capronia semiimmersa CBS27337.</title>
        <authorList>
            <consortium name="The Broad Institute Genomics Platform"/>
            <person name="Cuomo C."/>
            <person name="de Hoog S."/>
            <person name="Gorbushina A."/>
            <person name="Stielow B."/>
            <person name="Teixiera M."/>
            <person name="Abouelleil A."/>
            <person name="Chapman S.B."/>
            <person name="Priest M."/>
            <person name="Young S.K."/>
            <person name="Wortman J."/>
            <person name="Nusbaum C."/>
            <person name="Birren B."/>
        </authorList>
    </citation>
    <scope>NUCLEOTIDE SEQUENCE [LARGE SCALE GENOMIC DNA]</scope>
    <source>
        <strain evidence="12 13">CBS 27337</strain>
    </source>
</reference>
<evidence type="ECO:0000256" key="4">
    <source>
        <dbReference type="ARBA" id="ARBA00012350"/>
    </source>
</evidence>
<evidence type="ECO:0000256" key="8">
    <source>
        <dbReference type="ARBA" id="ARBA00023180"/>
    </source>
</evidence>
<evidence type="ECO:0000256" key="1">
    <source>
        <dbReference type="ARBA" id="ARBA00001452"/>
    </source>
</evidence>
<protein>
    <recommendedName>
        <fullName evidence="4 10">Mannan endo-1,6-alpha-mannosidase</fullName>
        <ecNumber evidence="4 10">3.2.1.101</ecNumber>
    </recommendedName>
</protein>
<dbReference type="GO" id="GO:0012505">
    <property type="term" value="C:endomembrane system"/>
    <property type="evidence" value="ECO:0007669"/>
    <property type="project" value="UniProtKB-SubCell"/>
</dbReference>
<keyword evidence="7" id="KW-0472">Membrane</keyword>
<feature type="chain" id="PRO_5002242199" description="Mannan endo-1,6-alpha-mannosidase" evidence="11">
    <location>
        <begin position="33"/>
        <end position="416"/>
    </location>
</feature>
<dbReference type="SUPFAM" id="SSF48208">
    <property type="entry name" value="Six-hairpin glycosidases"/>
    <property type="match status" value="1"/>
</dbReference>
<dbReference type="InterPro" id="IPR008928">
    <property type="entry name" value="6-hairpin_glycosidase_sf"/>
</dbReference>
<evidence type="ECO:0000313" key="12">
    <source>
        <dbReference type="EMBL" id="KIW63899.1"/>
    </source>
</evidence>
<keyword evidence="6 10" id="KW-0378">Hydrolase</keyword>
<dbReference type="STRING" id="5601.A0A0D2FV30"/>
<dbReference type="EMBL" id="KN846961">
    <property type="protein sequence ID" value="KIW63899.1"/>
    <property type="molecule type" value="Genomic_DNA"/>
</dbReference>
<dbReference type="FunFam" id="1.50.10.20:FF:000006">
    <property type="entry name" value="Mannan endo-1,6-alpha-mannosidase"/>
    <property type="match status" value="1"/>
</dbReference>
<evidence type="ECO:0000313" key="13">
    <source>
        <dbReference type="Proteomes" id="UP000054266"/>
    </source>
</evidence>
<accession>A0A0D2FV30</accession>
<gene>
    <name evidence="12" type="ORF">PV04_08867</name>
</gene>
<comment type="catalytic activity">
    <reaction evidence="1 10">
        <text>Random hydrolysis of (1-&gt;6)-alpha-D-mannosidic linkages in unbranched (1-&gt;6)-mannans.</text>
        <dbReference type="EC" id="3.2.1.101"/>
    </reaction>
</comment>
<dbReference type="PANTHER" id="PTHR12145:SF36">
    <property type="entry name" value="MANNAN ENDO-1,6-ALPHA-MANNOSIDASE DCW1"/>
    <property type="match status" value="1"/>
</dbReference>
<evidence type="ECO:0000256" key="5">
    <source>
        <dbReference type="ARBA" id="ARBA00022729"/>
    </source>
</evidence>
<dbReference type="AlphaFoldDB" id="A0A0D2FV30"/>
<evidence type="ECO:0000256" key="10">
    <source>
        <dbReference type="PIRNR" id="PIRNR016302"/>
    </source>
</evidence>
<dbReference type="Pfam" id="PF03663">
    <property type="entry name" value="Glyco_hydro_76"/>
    <property type="match status" value="1"/>
</dbReference>
<organism evidence="12 13">
    <name type="scientific">Phialophora macrospora</name>
    <dbReference type="NCBI Taxonomy" id="1851006"/>
    <lineage>
        <taxon>Eukaryota</taxon>
        <taxon>Fungi</taxon>
        <taxon>Dikarya</taxon>
        <taxon>Ascomycota</taxon>
        <taxon>Pezizomycotina</taxon>
        <taxon>Eurotiomycetes</taxon>
        <taxon>Chaetothyriomycetidae</taxon>
        <taxon>Chaetothyriales</taxon>
        <taxon>Herpotrichiellaceae</taxon>
        <taxon>Phialophora</taxon>
    </lineage>
</organism>
<dbReference type="PIRSF" id="PIRSF016302">
    <property type="entry name" value="Man_a_manosd"/>
    <property type="match status" value="1"/>
</dbReference>
<dbReference type="EC" id="3.2.1.101" evidence="4 10"/>
<comment type="subcellular location">
    <subcellularLocation>
        <location evidence="2">Endomembrane system</location>
    </subcellularLocation>
</comment>
<comment type="similarity">
    <text evidence="3 10">Belongs to the glycosyl hydrolase 76 family.</text>
</comment>
<evidence type="ECO:0000256" key="9">
    <source>
        <dbReference type="ARBA" id="ARBA00023295"/>
    </source>
</evidence>
<dbReference type="InterPro" id="IPR005198">
    <property type="entry name" value="Glyco_hydro_76"/>
</dbReference>
<dbReference type="InterPro" id="IPR014480">
    <property type="entry name" value="Mannan-1_6-alpha_mannosidase"/>
</dbReference>
<evidence type="ECO:0000256" key="7">
    <source>
        <dbReference type="ARBA" id="ARBA00023136"/>
    </source>
</evidence>
<dbReference type="Proteomes" id="UP000054266">
    <property type="component" value="Unassembled WGS sequence"/>
</dbReference>
<evidence type="ECO:0000256" key="11">
    <source>
        <dbReference type="SAM" id="SignalP"/>
    </source>
</evidence>
<keyword evidence="13" id="KW-1185">Reference proteome</keyword>
<dbReference type="PANTHER" id="PTHR12145">
    <property type="entry name" value="MANNAN ENDO-1,6-ALPHA-MANNOSIDASE DCW1"/>
    <property type="match status" value="1"/>
</dbReference>
<dbReference type="Gene3D" id="1.50.10.20">
    <property type="match status" value="1"/>
</dbReference>
<keyword evidence="5 11" id="KW-0732">Signal</keyword>
<dbReference type="GO" id="GO:0008496">
    <property type="term" value="F:mannan endo-1,6-alpha-mannosidase activity"/>
    <property type="evidence" value="ECO:0007669"/>
    <property type="project" value="UniProtKB-UniRule"/>
</dbReference>
<dbReference type="GO" id="GO:0016052">
    <property type="term" value="P:carbohydrate catabolic process"/>
    <property type="evidence" value="ECO:0007669"/>
    <property type="project" value="InterPro"/>
</dbReference>
<proteinExistence type="inferred from homology"/>
<evidence type="ECO:0000256" key="3">
    <source>
        <dbReference type="ARBA" id="ARBA00009699"/>
    </source>
</evidence>
<feature type="signal peptide" evidence="11">
    <location>
        <begin position="1"/>
        <end position="32"/>
    </location>
</feature>
<dbReference type="GO" id="GO:0009272">
    <property type="term" value="P:fungal-type cell wall biogenesis"/>
    <property type="evidence" value="ECO:0007669"/>
    <property type="project" value="TreeGrafter"/>
</dbReference>
<evidence type="ECO:0000256" key="2">
    <source>
        <dbReference type="ARBA" id="ARBA00004308"/>
    </source>
</evidence>
<keyword evidence="9 10" id="KW-0326">Glycosidase</keyword>
<sequence>MWTSRTKMALPCTYPWINRVAVTLWLSVCTSAVDLRVDNPDSIRDAAATIAYGLQSMYNGNQTGGELGKFPDPPYYWWLSGAAWGGMVDYYLYTGDASYYNVTHDALVSQISDTYDYLPEAEKLEEGNDDIALWAFAALTAAEYGLRDPPAPYPTWFEICDNIFNDYVSRWIESSNTCGGGLKWQVFPTIAGYDYKNSISNGGFLQLAARLARFSNNQTYYDWAKRVWDWSVTVGLIDTSCNVFDGSDDKINCTAIDHTLWSYNVAVYLYGTAVLYNYTNGSDLWANRTNGLLGFALQTFVSPFPNATDILYEHCELSWNCNIDQYSFRAYLARWLAKTTIMMPETTGEVATVLQASSLAAAEVCTGGEDGTTCGARWYLDGWDGTSGLGQALSALEMVQSLLVTHAGPPKKRAPT</sequence>
<evidence type="ECO:0000256" key="6">
    <source>
        <dbReference type="ARBA" id="ARBA00022801"/>
    </source>
</evidence>